<dbReference type="AlphaFoldDB" id="A0A556MP48"/>
<reference evidence="1 2" key="1">
    <citation type="submission" date="2019-07" db="EMBL/GenBank/DDBJ databases">
        <authorList>
            <person name="Huq M.A."/>
        </authorList>
    </citation>
    <scope>NUCLEOTIDE SEQUENCE [LARGE SCALE GENOMIC DNA]</scope>
    <source>
        <strain evidence="1 2">MAH-3</strain>
    </source>
</reference>
<proteinExistence type="predicted"/>
<accession>A0A556MP48</accession>
<dbReference type="SUPFAM" id="SSF49464">
    <property type="entry name" value="Carboxypeptidase regulatory domain-like"/>
    <property type="match status" value="1"/>
</dbReference>
<evidence type="ECO:0000313" key="2">
    <source>
        <dbReference type="Proteomes" id="UP000316008"/>
    </source>
</evidence>
<dbReference type="GO" id="GO:0004180">
    <property type="term" value="F:carboxypeptidase activity"/>
    <property type="evidence" value="ECO:0007669"/>
    <property type="project" value="UniProtKB-KW"/>
</dbReference>
<dbReference type="InterPro" id="IPR008969">
    <property type="entry name" value="CarboxyPept-like_regulatory"/>
</dbReference>
<dbReference type="EMBL" id="VLPL01000007">
    <property type="protein sequence ID" value="TSJ41499.1"/>
    <property type="molecule type" value="Genomic_DNA"/>
</dbReference>
<keyword evidence="1" id="KW-0645">Protease</keyword>
<name>A0A556MP48_9FLAO</name>
<keyword evidence="1" id="KW-0378">Hydrolase</keyword>
<evidence type="ECO:0000313" key="1">
    <source>
        <dbReference type="EMBL" id="TSJ41499.1"/>
    </source>
</evidence>
<protein>
    <submittedName>
        <fullName evidence="1">Carboxypeptidase-like regulatory domain-containing protein</fullName>
    </submittedName>
</protein>
<gene>
    <name evidence="1" type="ORF">FO442_13620</name>
</gene>
<dbReference type="RefSeq" id="WP_144333760.1">
    <property type="nucleotide sequence ID" value="NZ_VLPL01000007.1"/>
</dbReference>
<dbReference type="OrthoDB" id="1466374at2"/>
<organism evidence="1 2">
    <name type="scientific">Fluviicola chungangensis</name>
    <dbReference type="NCBI Taxonomy" id="2597671"/>
    <lineage>
        <taxon>Bacteria</taxon>
        <taxon>Pseudomonadati</taxon>
        <taxon>Bacteroidota</taxon>
        <taxon>Flavobacteriia</taxon>
        <taxon>Flavobacteriales</taxon>
        <taxon>Crocinitomicaceae</taxon>
        <taxon>Fluviicola</taxon>
    </lineage>
</organism>
<sequence length="434" mass="50902">MRHLNHFQILCLVLFCGCVMNTGLSQVEAVVKGKVINENGTPIKNASVKLGNSDARTNSSGFFIVKNTDFPAQLTVNHVLYSEYTDMVALPERWKDTIRVFVVMTGKEKELEEVTVSAEKIFWVYPRKQANVLDFLLQPDDEILLCCSDEHHYFVRGLDASGEKVFETNIRNHPRKLYRDCMENIHLVYADSIYETAMVNNSIGIFSPKPALGVFSFLQSCVYKDDRNLVKYNYSERDQRIEYSAINLQTKITRVMYVGEDRSRNRGLREYEQENRTADNDLFLTTDKNAIRKVRDKWSNIRFYDLILTDPVYIPLFEINDSLIIFDHLNDSAIVFTKAGIRVRSFSIVYHYFKGWKKELITNMEKTKIYARYEKEGLTILRELNPTNGKTERIIKLEKHVFPEHLQIHGDFIYYIYKDYLDQSMHYLFKQKLE</sequence>
<keyword evidence="2" id="KW-1185">Reference proteome</keyword>
<comment type="caution">
    <text evidence="1">The sequence shown here is derived from an EMBL/GenBank/DDBJ whole genome shotgun (WGS) entry which is preliminary data.</text>
</comment>
<dbReference type="Gene3D" id="2.60.40.1120">
    <property type="entry name" value="Carboxypeptidase-like, regulatory domain"/>
    <property type="match status" value="1"/>
</dbReference>
<dbReference type="Proteomes" id="UP000316008">
    <property type="component" value="Unassembled WGS sequence"/>
</dbReference>
<keyword evidence="1" id="KW-0121">Carboxypeptidase</keyword>
<dbReference type="PROSITE" id="PS51257">
    <property type="entry name" value="PROKAR_LIPOPROTEIN"/>
    <property type="match status" value="1"/>
</dbReference>